<name>R7V8X1_CAPTE</name>
<dbReference type="Proteomes" id="UP000014760">
    <property type="component" value="Unassembled WGS sequence"/>
</dbReference>
<dbReference type="EMBL" id="AMQN01000810">
    <property type="status" value="NOT_ANNOTATED_CDS"/>
    <property type="molecule type" value="Genomic_DNA"/>
</dbReference>
<evidence type="ECO:0000313" key="2">
    <source>
        <dbReference type="EnsemblMetazoa" id="CapteP225001"/>
    </source>
</evidence>
<dbReference type="EnsemblMetazoa" id="CapteT225001">
    <property type="protein sequence ID" value="CapteP225001"/>
    <property type="gene ID" value="CapteG225001"/>
</dbReference>
<proteinExistence type="predicted"/>
<keyword evidence="3" id="KW-1185">Reference proteome</keyword>
<dbReference type="HOGENOM" id="CLU_1817590_0_0_1"/>
<gene>
    <name evidence="1" type="ORF">CAPTEDRAFT_225001</name>
</gene>
<sequence length="164" mass="18669">MVVFEKMMARMSFDNEHGMCDSPVLRDVSGNAETSAWNRNSGCHHPRMHQPHWQHCDSADGPVYHHHGNRGHGHHHGFHGGHWRRFSRETDAAFFGGHGMKHCHAFGGEDMPNQSFHGRHWTQHCHAKKCHNVEEARTPDFAKKCAGFKSCGTENTKKEGKVED</sequence>
<protein>
    <submittedName>
        <fullName evidence="1 2">Uncharacterized protein</fullName>
    </submittedName>
</protein>
<reference evidence="2" key="3">
    <citation type="submission" date="2015-06" db="UniProtKB">
        <authorList>
            <consortium name="EnsemblMetazoa"/>
        </authorList>
    </citation>
    <scope>IDENTIFICATION</scope>
</reference>
<evidence type="ECO:0000313" key="3">
    <source>
        <dbReference type="Proteomes" id="UP000014760"/>
    </source>
</evidence>
<dbReference type="AlphaFoldDB" id="R7V8X1"/>
<organism evidence="1">
    <name type="scientific">Capitella teleta</name>
    <name type="common">Polychaete worm</name>
    <dbReference type="NCBI Taxonomy" id="283909"/>
    <lineage>
        <taxon>Eukaryota</taxon>
        <taxon>Metazoa</taxon>
        <taxon>Spiralia</taxon>
        <taxon>Lophotrochozoa</taxon>
        <taxon>Annelida</taxon>
        <taxon>Polychaeta</taxon>
        <taxon>Sedentaria</taxon>
        <taxon>Scolecida</taxon>
        <taxon>Capitellidae</taxon>
        <taxon>Capitella</taxon>
    </lineage>
</organism>
<reference evidence="1 3" key="2">
    <citation type="journal article" date="2013" name="Nature">
        <title>Insights into bilaterian evolution from three spiralian genomes.</title>
        <authorList>
            <person name="Simakov O."/>
            <person name="Marletaz F."/>
            <person name="Cho S.J."/>
            <person name="Edsinger-Gonzales E."/>
            <person name="Havlak P."/>
            <person name="Hellsten U."/>
            <person name="Kuo D.H."/>
            <person name="Larsson T."/>
            <person name="Lv J."/>
            <person name="Arendt D."/>
            <person name="Savage R."/>
            <person name="Osoegawa K."/>
            <person name="de Jong P."/>
            <person name="Grimwood J."/>
            <person name="Chapman J.A."/>
            <person name="Shapiro H."/>
            <person name="Aerts A."/>
            <person name="Otillar R.P."/>
            <person name="Terry A.Y."/>
            <person name="Boore J.L."/>
            <person name="Grigoriev I.V."/>
            <person name="Lindberg D.R."/>
            <person name="Seaver E.C."/>
            <person name="Weisblat D.A."/>
            <person name="Putnam N.H."/>
            <person name="Rokhsar D.S."/>
        </authorList>
    </citation>
    <scope>NUCLEOTIDE SEQUENCE</scope>
    <source>
        <strain evidence="1 3">I ESC-2004</strain>
    </source>
</reference>
<dbReference type="EMBL" id="KB296161">
    <property type="protein sequence ID" value="ELU12165.1"/>
    <property type="molecule type" value="Genomic_DNA"/>
</dbReference>
<reference evidence="3" key="1">
    <citation type="submission" date="2012-12" db="EMBL/GenBank/DDBJ databases">
        <authorList>
            <person name="Hellsten U."/>
            <person name="Grimwood J."/>
            <person name="Chapman J.A."/>
            <person name="Shapiro H."/>
            <person name="Aerts A."/>
            <person name="Otillar R.P."/>
            <person name="Terry A.Y."/>
            <person name="Boore J.L."/>
            <person name="Simakov O."/>
            <person name="Marletaz F."/>
            <person name="Cho S.-J."/>
            <person name="Edsinger-Gonzales E."/>
            <person name="Havlak P."/>
            <person name="Kuo D.-H."/>
            <person name="Larsson T."/>
            <person name="Lv J."/>
            <person name="Arendt D."/>
            <person name="Savage R."/>
            <person name="Osoegawa K."/>
            <person name="de Jong P."/>
            <person name="Lindberg D.R."/>
            <person name="Seaver E.C."/>
            <person name="Weisblat D.A."/>
            <person name="Putnam N.H."/>
            <person name="Grigoriev I.V."/>
            <person name="Rokhsar D.S."/>
        </authorList>
    </citation>
    <scope>NUCLEOTIDE SEQUENCE</scope>
    <source>
        <strain evidence="3">I ESC-2004</strain>
    </source>
</reference>
<evidence type="ECO:0000313" key="1">
    <source>
        <dbReference type="EMBL" id="ELU12165.1"/>
    </source>
</evidence>
<accession>R7V8X1</accession>